<proteinExistence type="predicted"/>
<dbReference type="WBParaSite" id="Minc3s03077g32679">
    <property type="protein sequence ID" value="Minc3s03077g32679"/>
    <property type="gene ID" value="Minc3s03077g32679"/>
</dbReference>
<accession>A0A914N0H2</accession>
<organism evidence="2 3">
    <name type="scientific">Meloidogyne incognita</name>
    <name type="common">Southern root-knot nematode worm</name>
    <name type="synonym">Oxyuris incognita</name>
    <dbReference type="NCBI Taxonomy" id="6306"/>
    <lineage>
        <taxon>Eukaryota</taxon>
        <taxon>Metazoa</taxon>
        <taxon>Ecdysozoa</taxon>
        <taxon>Nematoda</taxon>
        <taxon>Chromadorea</taxon>
        <taxon>Rhabditida</taxon>
        <taxon>Tylenchina</taxon>
        <taxon>Tylenchomorpha</taxon>
        <taxon>Tylenchoidea</taxon>
        <taxon>Meloidogynidae</taxon>
        <taxon>Meloidogyninae</taxon>
        <taxon>Meloidogyne</taxon>
        <taxon>Meloidogyne incognita group</taxon>
    </lineage>
</organism>
<protein>
    <submittedName>
        <fullName evidence="3">Candidate secreted effector</fullName>
    </submittedName>
</protein>
<feature type="region of interest" description="Disordered" evidence="1">
    <location>
        <begin position="16"/>
        <end position="73"/>
    </location>
</feature>
<feature type="compositionally biased region" description="Basic and acidic residues" evidence="1">
    <location>
        <begin position="50"/>
        <end position="73"/>
    </location>
</feature>
<dbReference type="Proteomes" id="UP000887563">
    <property type="component" value="Unplaced"/>
</dbReference>
<evidence type="ECO:0000256" key="1">
    <source>
        <dbReference type="SAM" id="MobiDB-lite"/>
    </source>
</evidence>
<sequence length="73" mass="8400">MKYFHKILLAMKKRKTRLNNSQDKRPVNNQDNRIMDKDQGLIKEGVLVNEAHHDKDVDPETISADKGKGKALD</sequence>
<evidence type="ECO:0000313" key="2">
    <source>
        <dbReference type="Proteomes" id="UP000887563"/>
    </source>
</evidence>
<evidence type="ECO:0000313" key="3">
    <source>
        <dbReference type="WBParaSite" id="Minc3s03077g32679"/>
    </source>
</evidence>
<name>A0A914N0H2_MELIC</name>
<reference evidence="3" key="1">
    <citation type="submission" date="2022-11" db="UniProtKB">
        <authorList>
            <consortium name="WormBaseParasite"/>
        </authorList>
    </citation>
    <scope>IDENTIFICATION</scope>
</reference>
<keyword evidence="2" id="KW-1185">Reference proteome</keyword>
<dbReference type="AlphaFoldDB" id="A0A914N0H2"/>